<reference evidence="1" key="1">
    <citation type="journal article" date="2021" name="Proc. Natl. Acad. Sci. U.S.A.">
        <title>A Catalog of Tens of Thousands of Viruses from Human Metagenomes Reveals Hidden Associations with Chronic Diseases.</title>
        <authorList>
            <person name="Tisza M.J."/>
            <person name="Buck C.B."/>
        </authorList>
    </citation>
    <scope>NUCLEOTIDE SEQUENCE</scope>
    <source>
        <strain evidence="1">Ctj3P51</strain>
    </source>
</reference>
<organism evidence="1">
    <name type="scientific">Myoviridae sp. ctj3P51</name>
    <dbReference type="NCBI Taxonomy" id="2826687"/>
    <lineage>
        <taxon>Viruses</taxon>
        <taxon>Duplodnaviria</taxon>
        <taxon>Heunggongvirae</taxon>
        <taxon>Uroviricota</taxon>
        <taxon>Caudoviricetes</taxon>
    </lineage>
</organism>
<sequence length="268" mass="30713">MLRKELLDYNFYRRSLSLFMKNSPGIREQIDTWTGILNNVDTCAENIVSLFDIFYYKSSTDNYLTKHNFDASNTKLNFLDKLCEIYGISRTIVLTEIYNQNKEELPPESQKLIQITLNDKELLLLLEATVKKYNFNGTREGLREIYQGAPIFKYDKYLEITNPEITAYLKHIKTESFLTKLGIMYIDNSTAPAACVIALTGDIKTLSVNIINLFLNGFLTIESMGIMYTYALNSLFTDATFDTAGFYSPSQTKYYVFAGSAKQEEVTV</sequence>
<protein>
    <submittedName>
        <fullName evidence="1">Uncharacterized protein</fullName>
    </submittedName>
</protein>
<proteinExistence type="predicted"/>
<name>A0A8S5NQ06_9CAUD</name>
<accession>A0A8S5NQ06</accession>
<evidence type="ECO:0000313" key="1">
    <source>
        <dbReference type="EMBL" id="DAD96455.1"/>
    </source>
</evidence>
<dbReference type="EMBL" id="BK015217">
    <property type="protein sequence ID" value="DAD96455.1"/>
    <property type="molecule type" value="Genomic_DNA"/>
</dbReference>